<organism evidence="4 5">
    <name type="scientific">Pelagicoccus albus</name>
    <dbReference type="NCBI Taxonomy" id="415222"/>
    <lineage>
        <taxon>Bacteria</taxon>
        <taxon>Pseudomonadati</taxon>
        <taxon>Verrucomicrobiota</taxon>
        <taxon>Opitutia</taxon>
        <taxon>Puniceicoccales</taxon>
        <taxon>Pelagicoccaceae</taxon>
        <taxon>Pelagicoccus</taxon>
    </lineage>
</organism>
<sequence>MDNLSSSDLDSPSKTPLFIAIAAVILALVSLWMGWMGLSRATLLEAEIKRLEEAASDDSGLEEAVQANKDRLEQLSTSVNGFSKNVNKALKEASDDLAKTRSDVRRVAMDAGMAKKMVEELEEKGVQVSVVPTASSSPARSAEPVAKAPDAAPGKSGVYTIKSGDTLGKIAAAYKISLSQLQEANPGIDPRRLRIGQQLVVPAP</sequence>
<dbReference type="InterPro" id="IPR018392">
    <property type="entry name" value="LysM"/>
</dbReference>
<evidence type="ECO:0000313" key="4">
    <source>
        <dbReference type="EMBL" id="MBC2607051.1"/>
    </source>
</evidence>
<protein>
    <submittedName>
        <fullName evidence="4">LysM peptidoglycan-binding domain-containing protein</fullName>
    </submittedName>
</protein>
<accession>A0A7X1B7L7</accession>
<keyword evidence="2" id="KW-0812">Transmembrane</keyword>
<dbReference type="SMART" id="SM00257">
    <property type="entry name" value="LysM"/>
    <property type="match status" value="1"/>
</dbReference>
<evidence type="ECO:0000313" key="5">
    <source>
        <dbReference type="Proteomes" id="UP000526501"/>
    </source>
</evidence>
<reference evidence="4 5" key="1">
    <citation type="submission" date="2020-07" db="EMBL/GenBank/DDBJ databases">
        <authorList>
            <person name="Feng X."/>
        </authorList>
    </citation>
    <scope>NUCLEOTIDE SEQUENCE [LARGE SCALE GENOMIC DNA]</scope>
    <source>
        <strain evidence="4 5">JCM23202</strain>
    </source>
</reference>
<feature type="transmembrane region" description="Helical" evidence="2">
    <location>
        <begin position="15"/>
        <end position="35"/>
    </location>
</feature>
<gene>
    <name evidence="4" type="ORF">H5P27_13435</name>
</gene>
<name>A0A7X1B7L7_9BACT</name>
<evidence type="ECO:0000256" key="2">
    <source>
        <dbReference type="SAM" id="Phobius"/>
    </source>
</evidence>
<feature type="domain" description="LysM" evidence="3">
    <location>
        <begin position="157"/>
        <end position="201"/>
    </location>
</feature>
<evidence type="ECO:0000259" key="3">
    <source>
        <dbReference type="PROSITE" id="PS51782"/>
    </source>
</evidence>
<feature type="compositionally biased region" description="Low complexity" evidence="1">
    <location>
        <begin position="132"/>
        <end position="146"/>
    </location>
</feature>
<dbReference type="AlphaFoldDB" id="A0A7X1B7L7"/>
<dbReference type="Gene3D" id="3.10.350.10">
    <property type="entry name" value="LysM domain"/>
    <property type="match status" value="1"/>
</dbReference>
<comment type="caution">
    <text evidence="4">The sequence shown here is derived from an EMBL/GenBank/DDBJ whole genome shotgun (WGS) entry which is preliminary data.</text>
</comment>
<dbReference type="RefSeq" id="WP_185660914.1">
    <property type="nucleotide sequence ID" value="NZ_CAWPOO010000012.1"/>
</dbReference>
<keyword evidence="5" id="KW-1185">Reference proteome</keyword>
<feature type="region of interest" description="Disordered" evidence="1">
    <location>
        <begin position="132"/>
        <end position="158"/>
    </location>
</feature>
<dbReference type="InterPro" id="IPR036779">
    <property type="entry name" value="LysM_dom_sf"/>
</dbReference>
<dbReference type="Pfam" id="PF01476">
    <property type="entry name" value="LysM"/>
    <property type="match status" value="1"/>
</dbReference>
<dbReference type="EMBL" id="JACHVC010000012">
    <property type="protein sequence ID" value="MBC2607051.1"/>
    <property type="molecule type" value="Genomic_DNA"/>
</dbReference>
<dbReference type="SUPFAM" id="SSF54106">
    <property type="entry name" value="LysM domain"/>
    <property type="match status" value="1"/>
</dbReference>
<dbReference type="PROSITE" id="PS51782">
    <property type="entry name" value="LYSM"/>
    <property type="match status" value="1"/>
</dbReference>
<keyword evidence="2" id="KW-0472">Membrane</keyword>
<proteinExistence type="predicted"/>
<dbReference type="Proteomes" id="UP000526501">
    <property type="component" value="Unassembled WGS sequence"/>
</dbReference>
<dbReference type="CDD" id="cd00118">
    <property type="entry name" value="LysM"/>
    <property type="match status" value="1"/>
</dbReference>
<keyword evidence="2" id="KW-1133">Transmembrane helix</keyword>
<evidence type="ECO:0000256" key="1">
    <source>
        <dbReference type="SAM" id="MobiDB-lite"/>
    </source>
</evidence>